<dbReference type="SUPFAM" id="SSF51215">
    <property type="entry name" value="Regulatory protein AraC"/>
    <property type="match status" value="1"/>
</dbReference>
<dbReference type="SUPFAM" id="SSF46689">
    <property type="entry name" value="Homeodomain-like"/>
    <property type="match status" value="1"/>
</dbReference>
<dbReference type="Gene3D" id="1.10.10.60">
    <property type="entry name" value="Homeodomain-like"/>
    <property type="match status" value="2"/>
</dbReference>
<evidence type="ECO:0000256" key="1">
    <source>
        <dbReference type="ARBA" id="ARBA00023015"/>
    </source>
</evidence>
<proteinExistence type="predicted"/>
<dbReference type="Gene3D" id="2.60.120.10">
    <property type="entry name" value="Jelly Rolls"/>
    <property type="match status" value="1"/>
</dbReference>
<protein>
    <submittedName>
        <fullName evidence="5">AraC-like DNA-binding protein</fullName>
    </submittedName>
</protein>
<dbReference type="InterPro" id="IPR003313">
    <property type="entry name" value="AraC-bd"/>
</dbReference>
<sequence>MIKQNLYEPFSIQHQTLDVYTKPEHKHNFFELVYIVNGTGEQCINQSKFKYQPGHLFLLTPDDCHTFNIETTTRFFFLQFNHIYLKNGALHNESVKRLEYILHNANHQPGCILKNITDKQLVAPMVEAMMREVENKDLYNHELVQQLVNTLIIVVARNIAKYLPEQVNPGTEERATDILQYIQNNIYYPEKLKVEAISNTFGISEAYLGKYFKRHTSETLQQYVTNYKTKLIEHRLRFSDKRLNEIASEFGFTDESHFNKFFKKQRVKSPKEFRRLVRG</sequence>
<dbReference type="Proteomes" id="UP000245678">
    <property type="component" value="Unassembled WGS sequence"/>
</dbReference>
<dbReference type="SMART" id="SM00342">
    <property type="entry name" value="HTH_ARAC"/>
    <property type="match status" value="1"/>
</dbReference>
<accession>A0A316H4P8</accession>
<dbReference type="PANTHER" id="PTHR43280:SF2">
    <property type="entry name" value="HTH-TYPE TRANSCRIPTIONAL REGULATOR EXSA"/>
    <property type="match status" value="1"/>
</dbReference>
<dbReference type="GO" id="GO:0003700">
    <property type="term" value="F:DNA-binding transcription factor activity"/>
    <property type="evidence" value="ECO:0007669"/>
    <property type="project" value="InterPro"/>
</dbReference>
<organism evidence="5 6">
    <name type="scientific">Mucilaginibacter oryzae</name>
    <dbReference type="NCBI Taxonomy" id="468058"/>
    <lineage>
        <taxon>Bacteria</taxon>
        <taxon>Pseudomonadati</taxon>
        <taxon>Bacteroidota</taxon>
        <taxon>Sphingobacteriia</taxon>
        <taxon>Sphingobacteriales</taxon>
        <taxon>Sphingobacteriaceae</taxon>
        <taxon>Mucilaginibacter</taxon>
    </lineage>
</organism>
<dbReference type="AlphaFoldDB" id="A0A316H4P8"/>
<dbReference type="EMBL" id="QGHA01000007">
    <property type="protein sequence ID" value="PWK75894.1"/>
    <property type="molecule type" value="Genomic_DNA"/>
</dbReference>
<keyword evidence="6" id="KW-1185">Reference proteome</keyword>
<dbReference type="InterPro" id="IPR018060">
    <property type="entry name" value="HTH_AraC"/>
</dbReference>
<evidence type="ECO:0000313" key="6">
    <source>
        <dbReference type="Proteomes" id="UP000245678"/>
    </source>
</evidence>
<comment type="caution">
    <text evidence="5">The sequence shown here is derived from an EMBL/GenBank/DDBJ whole genome shotgun (WGS) entry which is preliminary data.</text>
</comment>
<dbReference type="InterPro" id="IPR014710">
    <property type="entry name" value="RmlC-like_jellyroll"/>
</dbReference>
<keyword evidence="3" id="KW-0804">Transcription</keyword>
<dbReference type="InterPro" id="IPR037923">
    <property type="entry name" value="HTH-like"/>
</dbReference>
<dbReference type="Pfam" id="PF02311">
    <property type="entry name" value="AraC_binding"/>
    <property type="match status" value="1"/>
</dbReference>
<evidence type="ECO:0000313" key="5">
    <source>
        <dbReference type="EMBL" id="PWK75894.1"/>
    </source>
</evidence>
<keyword evidence="1" id="KW-0805">Transcription regulation</keyword>
<dbReference type="Pfam" id="PF12833">
    <property type="entry name" value="HTH_18"/>
    <property type="match status" value="1"/>
</dbReference>
<dbReference type="InterPro" id="IPR009057">
    <property type="entry name" value="Homeodomain-like_sf"/>
</dbReference>
<reference evidence="5 6" key="1">
    <citation type="submission" date="2018-05" db="EMBL/GenBank/DDBJ databases">
        <title>Genomic Encyclopedia of Archaeal and Bacterial Type Strains, Phase II (KMG-II): from individual species to whole genera.</title>
        <authorList>
            <person name="Goeker M."/>
        </authorList>
    </citation>
    <scope>NUCLEOTIDE SEQUENCE [LARGE SCALE GENOMIC DNA]</scope>
    <source>
        <strain evidence="5 6">DSM 19975</strain>
    </source>
</reference>
<feature type="domain" description="HTH araC/xylS-type" evidence="4">
    <location>
        <begin position="176"/>
        <end position="276"/>
    </location>
</feature>
<evidence type="ECO:0000256" key="2">
    <source>
        <dbReference type="ARBA" id="ARBA00023125"/>
    </source>
</evidence>
<evidence type="ECO:0000259" key="4">
    <source>
        <dbReference type="PROSITE" id="PS01124"/>
    </source>
</evidence>
<dbReference type="PANTHER" id="PTHR43280">
    <property type="entry name" value="ARAC-FAMILY TRANSCRIPTIONAL REGULATOR"/>
    <property type="match status" value="1"/>
</dbReference>
<evidence type="ECO:0000256" key="3">
    <source>
        <dbReference type="ARBA" id="ARBA00023163"/>
    </source>
</evidence>
<dbReference type="GO" id="GO:0043565">
    <property type="term" value="F:sequence-specific DNA binding"/>
    <property type="evidence" value="ECO:0007669"/>
    <property type="project" value="InterPro"/>
</dbReference>
<dbReference type="RefSeq" id="WP_109609122.1">
    <property type="nucleotide sequence ID" value="NZ_QGHA01000007.1"/>
</dbReference>
<name>A0A316H4P8_9SPHI</name>
<gene>
    <name evidence="5" type="ORF">LX99_03627</name>
</gene>
<dbReference type="PROSITE" id="PS01124">
    <property type="entry name" value="HTH_ARAC_FAMILY_2"/>
    <property type="match status" value="1"/>
</dbReference>
<keyword evidence="2 5" id="KW-0238">DNA-binding</keyword>